<sequence length="212" mass="24222">MIVPKFRTASLPTRVLVQYRPRRSMSSTVGKEENVWDYPRPPALEKTDRHLRVIWVDQGGIETVIADTKEGYRVLETSHPPTYYLPPTSIQRPELFQKTAKHTFCEWKGVASYFTFKPPTSSSDASGPASVPKIENRIWTYENPTQRFVPIKDYYCFYASSGQTIDRGSTRAGWKCEVDGEVVKPQEGDFYGGWVHKGITGKMKGARGTEYW</sequence>
<dbReference type="AlphaFoldDB" id="A0A8K0JIP4"/>
<gene>
    <name evidence="2" type="ORF">FFLO_04502</name>
</gene>
<dbReference type="PANTHER" id="PTHR43058:SF1">
    <property type="entry name" value="DUF427 DOMAIN-CONTAINING PROTEIN"/>
    <property type="match status" value="1"/>
</dbReference>
<evidence type="ECO:0000313" key="3">
    <source>
        <dbReference type="Proteomes" id="UP000812966"/>
    </source>
</evidence>
<dbReference type="OrthoDB" id="18996at2759"/>
<proteinExistence type="predicted"/>
<dbReference type="PANTHER" id="PTHR43058">
    <property type="entry name" value="SLR0655 PROTEIN"/>
    <property type="match status" value="1"/>
</dbReference>
<dbReference type="Pfam" id="PF04248">
    <property type="entry name" value="NTP_transf_9"/>
    <property type="match status" value="1"/>
</dbReference>
<comment type="caution">
    <text evidence="2">The sequence shown here is derived from an EMBL/GenBank/DDBJ whole genome shotgun (WGS) entry which is preliminary data.</text>
</comment>
<dbReference type="Proteomes" id="UP000812966">
    <property type="component" value="Unassembled WGS sequence"/>
</dbReference>
<name>A0A8K0JIP4_9TREE</name>
<dbReference type="Gene3D" id="2.170.150.40">
    <property type="entry name" value="Domain of unknown function (DUF427)"/>
    <property type="match status" value="1"/>
</dbReference>
<dbReference type="InterPro" id="IPR038694">
    <property type="entry name" value="DUF427_sf"/>
</dbReference>
<dbReference type="EMBL" id="JABELV010000096">
    <property type="protein sequence ID" value="KAG7531260.1"/>
    <property type="molecule type" value="Genomic_DNA"/>
</dbReference>
<accession>A0A8K0JIP4</accession>
<protein>
    <recommendedName>
        <fullName evidence="1">DUF427 domain-containing protein</fullName>
    </recommendedName>
</protein>
<feature type="domain" description="DUF427" evidence="1">
    <location>
        <begin position="63"/>
        <end position="159"/>
    </location>
</feature>
<keyword evidence="3" id="KW-1185">Reference proteome</keyword>
<evidence type="ECO:0000313" key="2">
    <source>
        <dbReference type="EMBL" id="KAG7531260.1"/>
    </source>
</evidence>
<evidence type="ECO:0000259" key="1">
    <source>
        <dbReference type="Pfam" id="PF04248"/>
    </source>
</evidence>
<dbReference type="InterPro" id="IPR007361">
    <property type="entry name" value="DUF427"/>
</dbReference>
<organism evidence="2 3">
    <name type="scientific">Filobasidium floriforme</name>
    <dbReference type="NCBI Taxonomy" id="5210"/>
    <lineage>
        <taxon>Eukaryota</taxon>
        <taxon>Fungi</taxon>
        <taxon>Dikarya</taxon>
        <taxon>Basidiomycota</taxon>
        <taxon>Agaricomycotina</taxon>
        <taxon>Tremellomycetes</taxon>
        <taxon>Filobasidiales</taxon>
        <taxon>Filobasidiaceae</taxon>
        <taxon>Filobasidium</taxon>
    </lineage>
</organism>
<reference evidence="2" key="1">
    <citation type="submission" date="2020-04" db="EMBL/GenBank/DDBJ databases">
        <title>Analysis of mating type loci in Filobasidium floriforme.</title>
        <authorList>
            <person name="Nowrousian M."/>
        </authorList>
    </citation>
    <scope>NUCLEOTIDE SEQUENCE</scope>
    <source>
        <strain evidence="2">CBS 6242</strain>
    </source>
</reference>